<dbReference type="Proteomes" id="UP000315888">
    <property type="component" value="Unassembled WGS sequence"/>
</dbReference>
<feature type="coiled-coil region" evidence="1">
    <location>
        <begin position="128"/>
        <end position="172"/>
    </location>
</feature>
<dbReference type="Proteomes" id="UP000076296">
    <property type="component" value="Unassembled WGS sequence"/>
</dbReference>
<accession>A0A8B5UH61</accession>
<dbReference type="EMBL" id="VHGY01000037">
    <property type="protein sequence ID" value="TPU62154.1"/>
    <property type="molecule type" value="Genomic_DNA"/>
</dbReference>
<dbReference type="RefSeq" id="WP_001032037.1">
    <property type="nucleotide sequence ID" value="NZ_CP022283.1"/>
</dbReference>
<reference evidence="4 6" key="2">
    <citation type="submission" date="2019-06" db="EMBL/GenBank/DDBJ databases">
        <title>A Diverse Panel of Clinical Acinetobacter baumannii for Research Use.</title>
        <authorList>
            <person name="Mcgann P."/>
            <person name="Snesrud E."/>
            <person name="Galac M.R."/>
        </authorList>
    </citation>
    <scope>NUCLEOTIDE SEQUENCE [LARGE SCALE GENOMIC DNA]</scope>
    <source>
        <strain evidence="4 6">MRSN14237</strain>
    </source>
</reference>
<keyword evidence="2" id="KW-0472">Membrane</keyword>
<dbReference type="EMBL" id="LRDT01000015">
    <property type="protein sequence ID" value="KZA19709.1"/>
    <property type="molecule type" value="Genomic_DNA"/>
</dbReference>
<feature type="transmembrane region" description="Helical" evidence="2">
    <location>
        <begin position="7"/>
        <end position="25"/>
    </location>
</feature>
<evidence type="ECO:0000313" key="6">
    <source>
        <dbReference type="Proteomes" id="UP000315888"/>
    </source>
</evidence>
<keyword evidence="2" id="KW-1133">Transmembrane helix</keyword>
<protein>
    <submittedName>
        <fullName evidence="4">Uncharacterized protein</fullName>
    </submittedName>
</protein>
<proteinExistence type="predicted"/>
<evidence type="ECO:0000313" key="4">
    <source>
        <dbReference type="EMBL" id="TPU62154.1"/>
    </source>
</evidence>
<evidence type="ECO:0000256" key="2">
    <source>
        <dbReference type="SAM" id="Phobius"/>
    </source>
</evidence>
<evidence type="ECO:0000313" key="5">
    <source>
        <dbReference type="Proteomes" id="UP000076296"/>
    </source>
</evidence>
<dbReference type="AlphaFoldDB" id="A0A8B5UH61"/>
<evidence type="ECO:0000313" key="3">
    <source>
        <dbReference type="EMBL" id="KZA19709.1"/>
    </source>
</evidence>
<keyword evidence="1" id="KW-0175">Coiled coil</keyword>
<feature type="transmembrane region" description="Helical" evidence="2">
    <location>
        <begin position="37"/>
        <end position="55"/>
    </location>
</feature>
<comment type="caution">
    <text evidence="4">The sequence shown here is derived from an EMBL/GenBank/DDBJ whole genome shotgun (WGS) entry which is preliminary data.</text>
</comment>
<organism evidence="4 6">
    <name type="scientific">Acinetobacter baumannii</name>
    <dbReference type="NCBI Taxonomy" id="470"/>
    <lineage>
        <taxon>Bacteria</taxon>
        <taxon>Pseudomonadati</taxon>
        <taxon>Pseudomonadota</taxon>
        <taxon>Gammaproteobacteria</taxon>
        <taxon>Moraxellales</taxon>
        <taxon>Moraxellaceae</taxon>
        <taxon>Acinetobacter</taxon>
        <taxon>Acinetobacter calcoaceticus/baumannii complex</taxon>
    </lineage>
</organism>
<name>A0A8B5UH61_ACIBA</name>
<reference evidence="3 5" key="1">
    <citation type="submission" date="2016-01" db="EMBL/GenBank/DDBJ databases">
        <title>Draft sequences of Acinetobacter baumannii isolates from wounded military personnel.</title>
        <authorList>
            <person name="Arivett B.A."/>
            <person name="Fiester S.E."/>
            <person name="Ream D.C."/>
            <person name="Actis L.A."/>
        </authorList>
    </citation>
    <scope>NUCLEOTIDE SEQUENCE [LARGE SCALE GENOMIC DNA]</scope>
    <source>
        <strain evidence="3 5">AB2828</strain>
    </source>
</reference>
<evidence type="ECO:0000256" key="1">
    <source>
        <dbReference type="SAM" id="Coils"/>
    </source>
</evidence>
<keyword evidence="2" id="KW-0812">Transmembrane</keyword>
<sequence length="206" mass="24537">MNKFNKFNLLAIGTFLLVLCAFLSYVGEKWLNLQGDYLSAAATLFAAVIAFLLFNDWKDQFLITKFEKYSEEIESLSKQLRGEMHEIGYLKNRNDEESNKILLAKYIKVRRILRFLNQTFLIYVYFLENFEKDNLEEYKKQIHELLTDIHFLVELLNEINRLESDEVKLQNLSHQNINRKLQNVDIQVFNLSIDSRTRIFNLLLKK</sequence>
<gene>
    <name evidence="4" type="ORF">FJU42_13995</name>
    <name evidence="3" type="ORF">LV35_01517</name>
</gene>